<feature type="compositionally biased region" description="Basic residues" evidence="1">
    <location>
        <begin position="50"/>
        <end position="69"/>
    </location>
</feature>
<protein>
    <submittedName>
        <fullName evidence="2">Uncharacterized protein</fullName>
    </submittedName>
</protein>
<organism evidence="2 3">
    <name type="scientific">Frigoriglobus tundricola</name>
    <dbReference type="NCBI Taxonomy" id="2774151"/>
    <lineage>
        <taxon>Bacteria</taxon>
        <taxon>Pseudomonadati</taxon>
        <taxon>Planctomycetota</taxon>
        <taxon>Planctomycetia</taxon>
        <taxon>Gemmatales</taxon>
        <taxon>Gemmataceae</taxon>
        <taxon>Frigoriglobus</taxon>
    </lineage>
</organism>
<name>A0A6M5YLS1_9BACT</name>
<feature type="region of interest" description="Disordered" evidence="1">
    <location>
        <begin position="43"/>
        <end position="69"/>
    </location>
</feature>
<evidence type="ECO:0000313" key="2">
    <source>
        <dbReference type="EMBL" id="QJW94534.1"/>
    </source>
</evidence>
<dbReference type="EMBL" id="CP053452">
    <property type="protein sequence ID" value="QJW94534.1"/>
    <property type="molecule type" value="Genomic_DNA"/>
</dbReference>
<proteinExistence type="predicted"/>
<accession>A0A6M5YLS1</accession>
<reference evidence="3" key="1">
    <citation type="submission" date="2020-05" db="EMBL/GenBank/DDBJ databases">
        <title>Frigoriglobus tundricola gen. nov., sp. nov., a psychrotolerant cellulolytic planctomycete of the family Gemmataceae with two divergent copies of 16S rRNA gene.</title>
        <authorList>
            <person name="Kulichevskaya I.S."/>
            <person name="Ivanova A.A."/>
            <person name="Naumoff D.G."/>
            <person name="Beletsky A.V."/>
            <person name="Rijpstra W.I.C."/>
            <person name="Sinninghe Damste J.S."/>
            <person name="Mardanov A.V."/>
            <person name="Ravin N.V."/>
            <person name="Dedysh S.N."/>
        </authorList>
    </citation>
    <scope>NUCLEOTIDE SEQUENCE [LARGE SCALE GENOMIC DNA]</scope>
    <source>
        <strain evidence="3">PL17</strain>
    </source>
</reference>
<dbReference type="KEGG" id="ftj:FTUN_2055"/>
<evidence type="ECO:0000313" key="3">
    <source>
        <dbReference type="Proteomes" id="UP000503447"/>
    </source>
</evidence>
<dbReference type="AlphaFoldDB" id="A0A6M5YLS1"/>
<gene>
    <name evidence="2" type="ORF">FTUN_2055</name>
</gene>
<sequence>MMIGMPKMVNRMNAACFAYLDISWLLCVAHYVRESAPARLRTHVGTGRRSSMRLRRTAKMRSHFGGHTR</sequence>
<keyword evidence="3" id="KW-1185">Reference proteome</keyword>
<evidence type="ECO:0000256" key="1">
    <source>
        <dbReference type="SAM" id="MobiDB-lite"/>
    </source>
</evidence>
<dbReference type="Proteomes" id="UP000503447">
    <property type="component" value="Chromosome"/>
</dbReference>